<dbReference type="Gene3D" id="1.10.287.10">
    <property type="entry name" value="S15/NS1, RNA-binding"/>
    <property type="match status" value="1"/>
</dbReference>
<dbReference type="CTD" id="6754351"/>
<sequence>MLDPGDQAIQGCRWIGKTITSLIALSLKPLDRGREPLNHRAESQLTSILMAASVCKLLSRLTLSSNAKTLLTSNLSKTASCITTVPSLANPIPSINLLKNVSILQKTNLATLATDKHARKDEICYRFNKVEELKRQSELNRLAIHEAIKKYQMHPNDYGSSPVQVAILTTRIHRLRYHMTLNKKDKHNRRRLLMMIDKRKKHLNYLKRKDFTIYCKLLEELLIRPTIKHKYGKINPIKRKRRF</sequence>
<dbReference type="GO" id="GO:1990904">
    <property type="term" value="C:ribonucleoprotein complex"/>
    <property type="evidence" value="ECO:0007669"/>
    <property type="project" value="UniProtKB-KW"/>
</dbReference>
<dbReference type="InParanoid" id="B3RX56"/>
<name>B3RX56_TRIAD</name>
<keyword evidence="2 4" id="KW-0689">Ribosomal protein</keyword>
<evidence type="ECO:0000256" key="1">
    <source>
        <dbReference type="ARBA" id="ARBA00008434"/>
    </source>
</evidence>
<keyword evidence="3 4" id="KW-0687">Ribonucleoprotein</keyword>
<dbReference type="RefSeq" id="XP_002113138.1">
    <property type="nucleotide sequence ID" value="XM_002113102.1"/>
</dbReference>
<evidence type="ECO:0000313" key="6">
    <source>
        <dbReference type="Proteomes" id="UP000009022"/>
    </source>
</evidence>
<protein>
    <submittedName>
        <fullName evidence="5">Uncharacterized protein</fullName>
    </submittedName>
</protein>
<dbReference type="EMBL" id="DS985245">
    <property type="protein sequence ID" value="EDV25248.1"/>
    <property type="molecule type" value="Genomic_DNA"/>
</dbReference>
<evidence type="ECO:0000256" key="4">
    <source>
        <dbReference type="RuleBase" id="RU003919"/>
    </source>
</evidence>
<dbReference type="Gene3D" id="6.10.250.3130">
    <property type="match status" value="1"/>
</dbReference>
<dbReference type="GO" id="GO:0003735">
    <property type="term" value="F:structural constituent of ribosome"/>
    <property type="evidence" value="ECO:0007669"/>
    <property type="project" value="InterPro"/>
</dbReference>
<accession>B3RX56</accession>
<dbReference type="GO" id="GO:0005737">
    <property type="term" value="C:cytoplasm"/>
    <property type="evidence" value="ECO:0007669"/>
    <property type="project" value="UniProtKB-ARBA"/>
</dbReference>
<proteinExistence type="inferred from homology"/>
<dbReference type="HOGENOM" id="CLU_1143861_0_0_1"/>
<dbReference type="CDD" id="cd00353">
    <property type="entry name" value="Ribosomal_S15p_S13e"/>
    <property type="match status" value="1"/>
</dbReference>
<dbReference type="KEGG" id="tad:TRIADDRAFT_57003"/>
<comment type="similarity">
    <text evidence="1 4">Belongs to the universal ribosomal protein uS15 family.</text>
</comment>
<organism evidence="5 6">
    <name type="scientific">Trichoplax adhaerens</name>
    <name type="common">Trichoplax reptans</name>
    <dbReference type="NCBI Taxonomy" id="10228"/>
    <lineage>
        <taxon>Eukaryota</taxon>
        <taxon>Metazoa</taxon>
        <taxon>Placozoa</taxon>
        <taxon>Uniplacotomia</taxon>
        <taxon>Trichoplacea</taxon>
        <taxon>Trichoplacidae</taxon>
        <taxon>Trichoplax</taxon>
    </lineage>
</organism>
<dbReference type="PANTHER" id="PTHR23321">
    <property type="entry name" value="RIBOSOMAL PROTEIN S15, BACTERIAL AND ORGANELLAR"/>
    <property type="match status" value="1"/>
</dbReference>
<evidence type="ECO:0000256" key="3">
    <source>
        <dbReference type="ARBA" id="ARBA00023274"/>
    </source>
</evidence>
<dbReference type="HAMAP" id="MF_01343_B">
    <property type="entry name" value="Ribosomal_uS15_B"/>
    <property type="match status" value="1"/>
</dbReference>
<dbReference type="AlphaFoldDB" id="B3RX56"/>
<dbReference type="SUPFAM" id="SSF47060">
    <property type="entry name" value="S15/NS1 RNA-binding domain"/>
    <property type="match status" value="1"/>
</dbReference>
<dbReference type="FunCoup" id="B3RX56">
    <property type="interactions" value="872"/>
</dbReference>
<dbReference type="Proteomes" id="UP000009022">
    <property type="component" value="Unassembled WGS sequence"/>
</dbReference>
<dbReference type="PhylomeDB" id="B3RX56"/>
<dbReference type="GeneID" id="6754351"/>
<dbReference type="eggNOG" id="KOG2815">
    <property type="taxonomic scope" value="Eukaryota"/>
</dbReference>
<dbReference type="Pfam" id="PF00312">
    <property type="entry name" value="Ribosomal_S15"/>
    <property type="match status" value="1"/>
</dbReference>
<dbReference type="PANTHER" id="PTHR23321:SF26">
    <property type="entry name" value="SMALL RIBOSOMAL SUBUNIT PROTEIN US15M"/>
    <property type="match status" value="1"/>
</dbReference>
<dbReference type="OrthoDB" id="441444at2759"/>
<dbReference type="InterPro" id="IPR005290">
    <property type="entry name" value="Ribosomal_uS15_bac-type"/>
</dbReference>
<dbReference type="NCBIfam" id="TIGR00952">
    <property type="entry name" value="S15_bact"/>
    <property type="match status" value="1"/>
</dbReference>
<dbReference type="GO" id="GO:0005840">
    <property type="term" value="C:ribosome"/>
    <property type="evidence" value="ECO:0007669"/>
    <property type="project" value="UniProtKB-KW"/>
</dbReference>
<dbReference type="SMART" id="SM01387">
    <property type="entry name" value="Ribosomal_S15"/>
    <property type="match status" value="1"/>
</dbReference>
<keyword evidence="6" id="KW-1185">Reference proteome</keyword>
<dbReference type="InterPro" id="IPR000589">
    <property type="entry name" value="Ribosomal_uS15"/>
</dbReference>
<dbReference type="GO" id="GO:0006412">
    <property type="term" value="P:translation"/>
    <property type="evidence" value="ECO:0007669"/>
    <property type="project" value="InterPro"/>
</dbReference>
<dbReference type="STRING" id="10228.B3RX56"/>
<evidence type="ECO:0000313" key="5">
    <source>
        <dbReference type="EMBL" id="EDV25248.1"/>
    </source>
</evidence>
<gene>
    <name evidence="5" type="ORF">TRIADDRAFT_57003</name>
</gene>
<reference evidence="5 6" key="1">
    <citation type="journal article" date="2008" name="Nature">
        <title>The Trichoplax genome and the nature of placozoans.</title>
        <authorList>
            <person name="Srivastava M."/>
            <person name="Begovic E."/>
            <person name="Chapman J."/>
            <person name="Putnam N.H."/>
            <person name="Hellsten U."/>
            <person name="Kawashima T."/>
            <person name="Kuo A."/>
            <person name="Mitros T."/>
            <person name="Salamov A."/>
            <person name="Carpenter M.L."/>
            <person name="Signorovitch A.Y."/>
            <person name="Moreno M.A."/>
            <person name="Kamm K."/>
            <person name="Grimwood J."/>
            <person name="Schmutz J."/>
            <person name="Shapiro H."/>
            <person name="Grigoriev I.V."/>
            <person name="Buss L.W."/>
            <person name="Schierwater B."/>
            <person name="Dellaporta S.L."/>
            <person name="Rokhsar D.S."/>
        </authorList>
    </citation>
    <scope>NUCLEOTIDE SEQUENCE [LARGE SCALE GENOMIC DNA]</scope>
    <source>
        <strain evidence="5 6">Grell-BS-1999</strain>
    </source>
</reference>
<dbReference type="InterPro" id="IPR009068">
    <property type="entry name" value="uS15_NS1_RNA-bd_sf"/>
</dbReference>
<evidence type="ECO:0000256" key="2">
    <source>
        <dbReference type="ARBA" id="ARBA00022980"/>
    </source>
</evidence>